<name>A0A0V1FHJ7_TRIPS</name>
<accession>A0A0V1FHJ7</accession>
<sequence length="262" mass="29373">MVIHLFALKCVCQGAVCEKRIRPSEEWIRMDGKFTLALSRQALVKALSTTGRGGKFPFLTNGSDHSQLRQRSIKRLCSSRMFSETGRLSVNFTSTQTVYKTSRPTLWIPEEQKMKKKKKEEKAPLLSSTNERSVFFVAQLSGEESFRRSVAKVKKGSPMTLGIGGIETKKKSRASYSLMILRNYVFKFSHNERSGRWQPPFDDEHHKKLAKRDAAAAAAAAAGDGGSVVCFVSRRSKQTNGNTGRESQQLTLLKQTHIIITN</sequence>
<dbReference type="Proteomes" id="UP000054995">
    <property type="component" value="Unassembled WGS sequence"/>
</dbReference>
<reference evidence="1 2" key="1">
    <citation type="submission" date="2015-01" db="EMBL/GenBank/DDBJ databases">
        <title>Evolution of Trichinella species and genotypes.</title>
        <authorList>
            <person name="Korhonen P.K."/>
            <person name="Edoardo P."/>
            <person name="Giuseppe L.R."/>
            <person name="Gasser R.B."/>
        </authorList>
    </citation>
    <scope>NUCLEOTIDE SEQUENCE [LARGE SCALE GENOMIC DNA]</scope>
    <source>
        <strain evidence="1">ISS470</strain>
    </source>
</reference>
<keyword evidence="2" id="KW-1185">Reference proteome</keyword>
<evidence type="ECO:0000313" key="2">
    <source>
        <dbReference type="Proteomes" id="UP000054995"/>
    </source>
</evidence>
<proteinExistence type="predicted"/>
<protein>
    <submittedName>
        <fullName evidence="1">Uncharacterized protein</fullName>
    </submittedName>
</protein>
<evidence type="ECO:0000313" key="1">
    <source>
        <dbReference type="EMBL" id="KRY85501.1"/>
    </source>
</evidence>
<gene>
    <name evidence="1" type="ORF">T4D_5114</name>
</gene>
<dbReference type="AlphaFoldDB" id="A0A0V1FHJ7"/>
<organism evidence="1 2">
    <name type="scientific">Trichinella pseudospiralis</name>
    <name type="common">Parasitic roundworm</name>
    <dbReference type="NCBI Taxonomy" id="6337"/>
    <lineage>
        <taxon>Eukaryota</taxon>
        <taxon>Metazoa</taxon>
        <taxon>Ecdysozoa</taxon>
        <taxon>Nematoda</taxon>
        <taxon>Enoplea</taxon>
        <taxon>Dorylaimia</taxon>
        <taxon>Trichinellida</taxon>
        <taxon>Trichinellidae</taxon>
        <taxon>Trichinella</taxon>
    </lineage>
</organism>
<dbReference type="EMBL" id="JYDT01000089">
    <property type="protein sequence ID" value="KRY85501.1"/>
    <property type="molecule type" value="Genomic_DNA"/>
</dbReference>
<comment type="caution">
    <text evidence="1">The sequence shown here is derived from an EMBL/GenBank/DDBJ whole genome shotgun (WGS) entry which is preliminary data.</text>
</comment>